<dbReference type="RefSeq" id="WP_080801519.1">
    <property type="nucleotide sequence ID" value="NZ_LT828542.1"/>
</dbReference>
<accession>A0A1W1HHZ1</accession>
<dbReference type="AlphaFoldDB" id="A0A1W1HHZ1"/>
<protein>
    <recommendedName>
        <fullName evidence="3">DUF4276 family protein</fullName>
    </recommendedName>
</protein>
<gene>
    <name evidence="1" type="ORF">MTBBW1_580006</name>
</gene>
<dbReference type="EMBL" id="FWEV01000301">
    <property type="protein sequence ID" value="SLM32089.1"/>
    <property type="molecule type" value="Genomic_DNA"/>
</dbReference>
<proteinExistence type="predicted"/>
<dbReference type="Proteomes" id="UP000191931">
    <property type="component" value="Unassembled WGS sequence"/>
</dbReference>
<evidence type="ECO:0000313" key="1">
    <source>
        <dbReference type="EMBL" id="SLM32089.1"/>
    </source>
</evidence>
<reference evidence="1 2" key="1">
    <citation type="submission" date="2017-03" db="EMBL/GenBank/DDBJ databases">
        <authorList>
            <person name="Afonso C.L."/>
            <person name="Miller P.J."/>
            <person name="Scott M.A."/>
            <person name="Spackman E."/>
            <person name="Goraichik I."/>
            <person name="Dimitrov K.M."/>
            <person name="Suarez D.L."/>
            <person name="Swayne D.E."/>
        </authorList>
    </citation>
    <scope>NUCLEOTIDE SEQUENCE [LARGE SCALE GENOMIC DNA]</scope>
    <source>
        <strain evidence="1">PRJEB14757</strain>
    </source>
</reference>
<organism evidence="1 2">
    <name type="scientific">Desulfamplus magnetovallimortis</name>
    <dbReference type="NCBI Taxonomy" id="1246637"/>
    <lineage>
        <taxon>Bacteria</taxon>
        <taxon>Pseudomonadati</taxon>
        <taxon>Thermodesulfobacteriota</taxon>
        <taxon>Desulfobacteria</taxon>
        <taxon>Desulfobacterales</taxon>
        <taxon>Desulfobacteraceae</taxon>
        <taxon>Desulfamplus</taxon>
    </lineage>
</organism>
<dbReference type="STRING" id="1246637.MTBBW1_580006"/>
<evidence type="ECO:0008006" key="3">
    <source>
        <dbReference type="Google" id="ProtNLM"/>
    </source>
</evidence>
<keyword evidence="2" id="KW-1185">Reference proteome</keyword>
<evidence type="ECO:0000313" key="2">
    <source>
        <dbReference type="Proteomes" id="UP000191931"/>
    </source>
</evidence>
<name>A0A1W1HHZ1_9BACT</name>
<dbReference type="OrthoDB" id="5505260at2"/>
<sequence>MNKYTQVIILCEDRQQEVFARFFLIQCGIEKRRIRSKIAPYGKGSGEQFVRESYAAEVVALRSKNYLNVGLVVLIDADPGHDPDFRINELDDQLADKKIARRAIDEKIGVFVPKRNIETWIHYLKNPPVNEIDAYPKLLKPGKCKPFVQNMAKSRKKPLAQDAPNSLKCACAEIERLAL</sequence>